<evidence type="ECO:0000256" key="7">
    <source>
        <dbReference type="ARBA" id="ARBA00049663"/>
    </source>
</evidence>
<dbReference type="Proteomes" id="UP000216020">
    <property type="component" value="Unassembled WGS sequence"/>
</dbReference>
<keyword evidence="10" id="KW-1185">Reference proteome</keyword>
<feature type="transmembrane region" description="Helical" evidence="8">
    <location>
        <begin position="295"/>
        <end position="317"/>
    </location>
</feature>
<evidence type="ECO:0000256" key="1">
    <source>
        <dbReference type="ARBA" id="ARBA00004651"/>
    </source>
</evidence>
<keyword evidence="3" id="KW-1003">Cell membrane</keyword>
<comment type="subcellular location">
    <subcellularLocation>
        <location evidence="1">Cell membrane</location>
        <topology evidence="1">Multi-pass membrane protein</topology>
    </subcellularLocation>
</comment>
<evidence type="ECO:0000313" key="10">
    <source>
        <dbReference type="Proteomes" id="UP000216020"/>
    </source>
</evidence>
<dbReference type="NCBIfam" id="TIGR00791">
    <property type="entry name" value="gntP"/>
    <property type="match status" value="1"/>
</dbReference>
<feature type="transmembrane region" description="Helical" evidence="8">
    <location>
        <begin position="96"/>
        <end position="114"/>
    </location>
</feature>
<keyword evidence="6 8" id="KW-0472">Membrane</keyword>
<dbReference type="AlphaFoldDB" id="A0A261SAS9"/>
<dbReference type="GO" id="GO:0005886">
    <property type="term" value="C:plasma membrane"/>
    <property type="evidence" value="ECO:0007669"/>
    <property type="project" value="UniProtKB-SubCell"/>
</dbReference>
<dbReference type="Pfam" id="PF02447">
    <property type="entry name" value="GntP_permease"/>
    <property type="match status" value="1"/>
</dbReference>
<dbReference type="PANTHER" id="PTHR30354">
    <property type="entry name" value="GNT FAMILY GLUCONATE TRANSPORTER"/>
    <property type="match status" value="1"/>
</dbReference>
<reference evidence="10" key="1">
    <citation type="submission" date="2017-05" db="EMBL/GenBank/DDBJ databases">
        <title>Complete and WGS of Bordetella genogroups.</title>
        <authorList>
            <person name="Spilker T."/>
            <person name="Lipuma J."/>
        </authorList>
    </citation>
    <scope>NUCLEOTIDE SEQUENCE [LARGE SCALE GENOMIC DNA]</scope>
    <source>
        <strain evidence="10">AU16122</strain>
    </source>
</reference>
<feature type="transmembrane region" description="Helical" evidence="8">
    <location>
        <begin position="120"/>
        <end position="137"/>
    </location>
</feature>
<keyword evidence="4 8" id="KW-0812">Transmembrane</keyword>
<evidence type="ECO:0000313" key="9">
    <source>
        <dbReference type="EMBL" id="OZI34466.1"/>
    </source>
</evidence>
<evidence type="ECO:0000256" key="8">
    <source>
        <dbReference type="SAM" id="Phobius"/>
    </source>
</evidence>
<dbReference type="PIRSF" id="PIRSF002746">
    <property type="entry name" value="Gluconate_transporter"/>
    <property type="match status" value="1"/>
</dbReference>
<feature type="transmembrane region" description="Helical" evidence="8">
    <location>
        <begin position="222"/>
        <end position="244"/>
    </location>
</feature>
<dbReference type="EMBL" id="NEVM01000002">
    <property type="protein sequence ID" value="OZI34466.1"/>
    <property type="molecule type" value="Genomic_DNA"/>
</dbReference>
<evidence type="ECO:0000256" key="4">
    <source>
        <dbReference type="ARBA" id="ARBA00022692"/>
    </source>
</evidence>
<gene>
    <name evidence="9" type="ORF">CAL29_13205</name>
</gene>
<keyword evidence="5 8" id="KW-1133">Transmembrane helix</keyword>
<feature type="transmembrane region" description="Helical" evidence="8">
    <location>
        <begin position="52"/>
        <end position="76"/>
    </location>
</feature>
<accession>A0A261SAS9</accession>
<organism evidence="9 10">
    <name type="scientific">Bordetella genomosp. 10</name>
    <dbReference type="NCBI Taxonomy" id="1416804"/>
    <lineage>
        <taxon>Bacteria</taxon>
        <taxon>Pseudomonadati</taxon>
        <taxon>Pseudomonadota</taxon>
        <taxon>Betaproteobacteria</taxon>
        <taxon>Burkholderiales</taxon>
        <taxon>Alcaligenaceae</taxon>
        <taxon>Bordetella</taxon>
    </lineage>
</organism>
<proteinExistence type="inferred from homology"/>
<feature type="transmembrane region" description="Helical" evidence="8">
    <location>
        <begin position="175"/>
        <end position="196"/>
    </location>
</feature>
<dbReference type="GO" id="GO:0015128">
    <property type="term" value="F:gluconate transmembrane transporter activity"/>
    <property type="evidence" value="ECO:0007669"/>
    <property type="project" value="InterPro"/>
</dbReference>
<keyword evidence="2" id="KW-0813">Transport</keyword>
<evidence type="ECO:0000256" key="2">
    <source>
        <dbReference type="ARBA" id="ARBA00022448"/>
    </source>
</evidence>
<dbReference type="OrthoDB" id="9787129at2"/>
<name>A0A261SAS9_9BORD</name>
<dbReference type="InterPro" id="IPR003474">
    <property type="entry name" value="Glcn_transporter"/>
</dbReference>
<comment type="similarity">
    <text evidence="7">Belongs to the GntP permease family.</text>
</comment>
<evidence type="ECO:0000256" key="5">
    <source>
        <dbReference type="ARBA" id="ARBA00022989"/>
    </source>
</evidence>
<dbReference type="RefSeq" id="WP_094853458.1">
    <property type="nucleotide sequence ID" value="NZ_NEVM01000002.1"/>
</dbReference>
<comment type="caution">
    <text evidence="9">The sequence shown here is derived from an EMBL/GenBank/DDBJ whole genome shotgun (WGS) entry which is preliminary data.</text>
</comment>
<feature type="transmembrane region" description="Helical" evidence="8">
    <location>
        <begin position="416"/>
        <end position="439"/>
    </location>
</feature>
<evidence type="ECO:0000256" key="3">
    <source>
        <dbReference type="ARBA" id="ARBA00022475"/>
    </source>
</evidence>
<feature type="transmembrane region" description="Helical" evidence="8">
    <location>
        <begin position="337"/>
        <end position="359"/>
    </location>
</feature>
<feature type="transmembrane region" description="Helical" evidence="8">
    <location>
        <begin position="264"/>
        <end position="283"/>
    </location>
</feature>
<evidence type="ECO:0000256" key="6">
    <source>
        <dbReference type="ARBA" id="ARBA00023136"/>
    </source>
</evidence>
<dbReference type="PANTHER" id="PTHR30354:SF22">
    <property type="entry name" value="HIGH-AFFINITY GLUCONATE TRANSPORTER"/>
    <property type="match status" value="1"/>
</dbReference>
<sequence length="440" mass="45349">MPLLILAAGIAVLFILIIGFRINSFLSLILVSLALGRAEGLPFAKVMQSIEAGVGSTLGHLAVVVTFGAILGTWMVESGGAQRIASVLIGAVGRKYLRWAVCLSGFIVGIALFYEVGFVLLIPLVFTIAIGAGISVLEVGVPMAAALSVTHCFLPPHPGPTAIAVIYGANIGRTLLYGILIGIPAAIVAGPLFLPVMKNIRPSAPKGITASKVFKEEEMPGFLPSLLTALMPVILMAAASIASLTLPAESEVRQALEFIGNADMALLIAVVVAFYTFGIARGISTPVLMDGVHKAVGTVAMIMLTIGGGGALKQVLVDAGVGKYIQEMMAHSAVSPYILAWLTACLLRVAVGSATVAALTTGGMMVPLIASTGVSPELMVLATGAGSVFAGPPNDPGFWMFKEFFNLSVKETVKSWCVLETAISLVGIGGVMALAALGLH</sequence>
<protein>
    <submittedName>
        <fullName evidence="9">Gluconate permease</fullName>
    </submittedName>
</protein>